<dbReference type="InterPro" id="IPR017871">
    <property type="entry name" value="ABC_transporter-like_CS"/>
</dbReference>
<feature type="transmembrane region" description="Helical" evidence="5">
    <location>
        <begin position="37"/>
        <end position="60"/>
    </location>
</feature>
<feature type="transmembrane region" description="Helical" evidence="5">
    <location>
        <begin position="243"/>
        <end position="273"/>
    </location>
</feature>
<evidence type="ECO:0000259" key="7">
    <source>
        <dbReference type="PROSITE" id="PS50929"/>
    </source>
</evidence>
<evidence type="ECO:0000256" key="2">
    <source>
        <dbReference type="ARBA" id="ARBA00022692"/>
    </source>
</evidence>
<dbReference type="GO" id="GO:0016887">
    <property type="term" value="F:ATP hydrolysis activity"/>
    <property type="evidence" value="ECO:0007669"/>
    <property type="project" value="InterPro"/>
</dbReference>
<evidence type="ECO:0000313" key="8">
    <source>
        <dbReference type="EMBL" id="SLM95035.1"/>
    </source>
</evidence>
<reference evidence="8 9" key="1">
    <citation type="submission" date="2017-02" db="EMBL/GenBank/DDBJ databases">
        <authorList>
            <person name="Peterson S.W."/>
        </authorList>
    </citation>
    <scope>NUCLEOTIDE SEQUENCE [LARGE SCALE GENOMIC DNA]</scope>
    <source>
        <strain evidence="8 9">CIP104813</strain>
    </source>
</reference>
<dbReference type="InterPro" id="IPR003439">
    <property type="entry name" value="ABC_transporter-like_ATP-bd"/>
</dbReference>
<name>A0A1X6X769_9MICO</name>
<keyword evidence="9" id="KW-1185">Reference proteome</keyword>
<dbReference type="Gene3D" id="1.20.1560.10">
    <property type="entry name" value="ABC transporter type 1, transmembrane domain"/>
    <property type="match status" value="1"/>
</dbReference>
<proteinExistence type="predicted"/>
<feature type="transmembrane region" description="Helical" evidence="5">
    <location>
        <begin position="148"/>
        <end position="166"/>
    </location>
</feature>
<evidence type="ECO:0000256" key="3">
    <source>
        <dbReference type="ARBA" id="ARBA00022989"/>
    </source>
</evidence>
<evidence type="ECO:0000259" key="6">
    <source>
        <dbReference type="PROSITE" id="PS50893"/>
    </source>
</evidence>
<dbReference type="Pfam" id="PF00664">
    <property type="entry name" value="ABC_membrane"/>
    <property type="match status" value="1"/>
</dbReference>
<comment type="subcellular location">
    <subcellularLocation>
        <location evidence="1">Cell membrane</location>
        <topology evidence="1">Multi-pass membrane protein</topology>
    </subcellularLocation>
</comment>
<dbReference type="GO" id="GO:0005524">
    <property type="term" value="F:ATP binding"/>
    <property type="evidence" value="ECO:0007669"/>
    <property type="project" value="InterPro"/>
</dbReference>
<dbReference type="InterPro" id="IPR011527">
    <property type="entry name" value="ABC1_TM_dom"/>
</dbReference>
<feature type="transmembrane region" description="Helical" evidence="5">
    <location>
        <begin position="72"/>
        <end position="95"/>
    </location>
</feature>
<dbReference type="SUPFAM" id="SSF52540">
    <property type="entry name" value="P-loop containing nucleoside triphosphate hydrolases"/>
    <property type="match status" value="1"/>
</dbReference>
<dbReference type="SUPFAM" id="SSF90123">
    <property type="entry name" value="ABC transporter transmembrane region"/>
    <property type="match status" value="1"/>
</dbReference>
<feature type="domain" description="ABC transporter" evidence="6">
    <location>
        <begin position="362"/>
        <end position="598"/>
    </location>
</feature>
<dbReference type="PROSITE" id="PS50929">
    <property type="entry name" value="ABC_TM1F"/>
    <property type="match status" value="1"/>
</dbReference>
<dbReference type="PROSITE" id="PS00211">
    <property type="entry name" value="ABC_TRANSPORTER_1"/>
    <property type="match status" value="1"/>
</dbReference>
<evidence type="ECO:0000313" key="9">
    <source>
        <dbReference type="Proteomes" id="UP000195981"/>
    </source>
</evidence>
<evidence type="ECO:0000256" key="1">
    <source>
        <dbReference type="ARBA" id="ARBA00004651"/>
    </source>
</evidence>
<protein>
    <submittedName>
        <fullName evidence="8">Bifunctional ABC transporter</fullName>
    </submittedName>
</protein>
<dbReference type="PANTHER" id="PTHR43394">
    <property type="entry name" value="ATP-DEPENDENT PERMEASE MDL1, MITOCHONDRIAL"/>
    <property type="match status" value="1"/>
</dbReference>
<dbReference type="Proteomes" id="UP000195981">
    <property type="component" value="Unassembled WGS sequence"/>
</dbReference>
<dbReference type="Pfam" id="PF00005">
    <property type="entry name" value="ABC_tran"/>
    <property type="match status" value="1"/>
</dbReference>
<dbReference type="GO" id="GO:0015421">
    <property type="term" value="F:ABC-type oligopeptide transporter activity"/>
    <property type="evidence" value="ECO:0007669"/>
    <property type="project" value="TreeGrafter"/>
</dbReference>
<feature type="transmembrane region" description="Helical" evidence="5">
    <location>
        <begin position="172"/>
        <end position="191"/>
    </location>
</feature>
<evidence type="ECO:0000256" key="5">
    <source>
        <dbReference type="SAM" id="Phobius"/>
    </source>
</evidence>
<keyword evidence="3 5" id="KW-1133">Transmembrane helix</keyword>
<evidence type="ECO:0000256" key="4">
    <source>
        <dbReference type="ARBA" id="ARBA00023136"/>
    </source>
</evidence>
<keyword evidence="2 5" id="KW-0812">Transmembrane</keyword>
<dbReference type="EMBL" id="FWFG01000107">
    <property type="protein sequence ID" value="SLM95035.1"/>
    <property type="molecule type" value="Genomic_DNA"/>
</dbReference>
<sequence>MPFPSRSSRADARRDARTAAPSVLGSVLRANRRMLSYILPLSVFSEGVEILVPIAMGIVIDRGIVAGSLTATLLGALAIVGVRVAGMYAWIFVFLRTQEARMRERHRLRVTATAAVLDPRSRRIERPAGEVLSIATSDADKASDVLDMLPWAFPASLVVLGVGVWFLTLDAWLGLALLGGIAALVVVIRVVTPALSRRYDAQQSEAAEAAATATDLVQGLRVLQGLGVQSRARARYRERSRTALCAALVNARFSGVSSGLTTLVTAVMLAAVVVISARAALAGTMTLGTLIAVVGVTRSIMGQLQGLSGVPVWWASMSTSARRVRDLLADLGWSVDDERLTELAGSEGAERTAARRPGAGGLHLIDIRHRTLQGLDVSVADGEIVGLACASPVDADAIIAVLAGEAPGAHVGARPLDAAARQELRADLLVEPHTVDLFDGTLREQLGTRVPAPSRGDGTEDTVDADAGAHAALRAAGAEDLLRILPDGLDSRILDRGANLSGGQRQRIALARAVASDVPVLVLQDPTTAVDAVTEQRIAEALMAARRQEDRATLVLTRAPALLRGADRVVHVRDGRVVADGDHQDLMADDDYREMVQR</sequence>
<dbReference type="GO" id="GO:0005886">
    <property type="term" value="C:plasma membrane"/>
    <property type="evidence" value="ECO:0007669"/>
    <property type="project" value="UniProtKB-SubCell"/>
</dbReference>
<organism evidence="8 9">
    <name type="scientific">Brachybacterium nesterenkovii</name>
    <dbReference type="NCBI Taxonomy" id="47847"/>
    <lineage>
        <taxon>Bacteria</taxon>
        <taxon>Bacillati</taxon>
        <taxon>Actinomycetota</taxon>
        <taxon>Actinomycetes</taxon>
        <taxon>Micrococcales</taxon>
        <taxon>Dermabacteraceae</taxon>
        <taxon>Brachybacterium</taxon>
    </lineage>
</organism>
<dbReference type="InterPro" id="IPR039421">
    <property type="entry name" value="Type_1_exporter"/>
</dbReference>
<gene>
    <name evidence="8" type="ORF">FM110_12080</name>
</gene>
<dbReference type="PANTHER" id="PTHR43394:SF1">
    <property type="entry name" value="ATP-BINDING CASSETTE SUB-FAMILY B MEMBER 10, MITOCHONDRIAL"/>
    <property type="match status" value="1"/>
</dbReference>
<dbReference type="PROSITE" id="PS50893">
    <property type="entry name" value="ABC_TRANSPORTER_2"/>
    <property type="match status" value="1"/>
</dbReference>
<keyword evidence="4 5" id="KW-0472">Membrane</keyword>
<dbReference type="InterPro" id="IPR036640">
    <property type="entry name" value="ABC1_TM_sf"/>
</dbReference>
<dbReference type="CDD" id="cd07346">
    <property type="entry name" value="ABC_6TM_exporters"/>
    <property type="match status" value="1"/>
</dbReference>
<dbReference type="Gene3D" id="3.40.50.300">
    <property type="entry name" value="P-loop containing nucleotide triphosphate hydrolases"/>
    <property type="match status" value="1"/>
</dbReference>
<dbReference type="InterPro" id="IPR027417">
    <property type="entry name" value="P-loop_NTPase"/>
</dbReference>
<accession>A0A1X6X769</accession>
<dbReference type="AlphaFoldDB" id="A0A1X6X769"/>
<feature type="domain" description="ABC transmembrane type-1" evidence="7">
    <location>
        <begin position="38"/>
        <end position="310"/>
    </location>
</feature>
<dbReference type="RefSeq" id="WP_234992445.1">
    <property type="nucleotide sequence ID" value="NZ_FWFG01000107.1"/>
</dbReference>